<dbReference type="InterPro" id="IPR030395">
    <property type="entry name" value="GP_PDE_dom"/>
</dbReference>
<feature type="domain" description="GP-PDE" evidence="2">
    <location>
        <begin position="360"/>
        <end position="591"/>
    </location>
</feature>
<name>A0A7G9Z6N5_9EURY</name>
<feature type="transmembrane region" description="Helical" evidence="1">
    <location>
        <begin position="219"/>
        <end position="252"/>
    </location>
</feature>
<feature type="transmembrane region" description="Helical" evidence="1">
    <location>
        <begin position="75"/>
        <end position="98"/>
    </location>
</feature>
<feature type="transmembrane region" description="Helical" evidence="1">
    <location>
        <begin position="166"/>
        <end position="184"/>
    </location>
</feature>
<dbReference type="EMBL" id="MT631633">
    <property type="protein sequence ID" value="QNO55919.1"/>
    <property type="molecule type" value="Genomic_DNA"/>
</dbReference>
<dbReference type="AlphaFoldDB" id="A0A7G9Z6N5"/>
<keyword evidence="1" id="KW-0472">Membrane</keyword>
<accession>A0A7G9Z6N5</accession>
<feature type="transmembrane region" description="Helical" evidence="1">
    <location>
        <begin position="142"/>
        <end position="160"/>
    </location>
</feature>
<sequence length="617" mass="69346">MLPKEETTPKRYGLATLFRNAFNAFKVSLYDTIAYQVLFAILLNIVILPILYIIYDFLFVTKGYPALVNTDVGSFLFSIRGLIAIMLYALVAIAIFCIEKFGLLFITVSYQNGKRLPPFSALKQSVKKLPVELAVVAIKAPYYAALIALFLVPGVLAYVFFSDSWFCIPVITILALLGIVFLFYRFITWTFVDYQVVIEGKKVLQAFLYKLNKKLIKQLALTFIVWYLLIVLCLGVLIIVFGALCWLILYAVIDNSLLLAPVFSLLVVLFTLLLFLFSLAFNSLDSNFLTELYYQNREREIAGFDIIVPEPKEVSYRSTPEVTNKHILAVLIICLVGVSIGTILLLPAVQEDIASIDNPIYVTAHRGSSGRAPQNTISAFVAAIEDKADYVELDVQETKDGVVVVLHDANLHHVGGVDKNIWELNYSELQAIDVGSSFSPEFAGERVPTLEGAIDVTKGKVLVNIEIKLNGHEKNLVENTVRIVEEKGIEDECVITSLDYNALKEVRALNPDLRIGMIIAAVIGDYSKLDVDFYSVEPNLVLTKKFMRDAHDDNKEVHIWTLNPKADVSEYLDLGVDNIINDYPVMVQELLNEKQNRSEIEKLITKFFTFIEIPGFL</sequence>
<dbReference type="GO" id="GO:0006629">
    <property type="term" value="P:lipid metabolic process"/>
    <property type="evidence" value="ECO:0007669"/>
    <property type="project" value="InterPro"/>
</dbReference>
<protein>
    <recommendedName>
        <fullName evidence="2">GP-PDE domain-containing protein</fullName>
    </recommendedName>
</protein>
<gene>
    <name evidence="3" type="ORF">JGNPCJAK_00023</name>
</gene>
<dbReference type="GO" id="GO:0008081">
    <property type="term" value="F:phosphoric diester hydrolase activity"/>
    <property type="evidence" value="ECO:0007669"/>
    <property type="project" value="InterPro"/>
</dbReference>
<proteinExistence type="predicted"/>
<evidence type="ECO:0000256" key="1">
    <source>
        <dbReference type="SAM" id="Phobius"/>
    </source>
</evidence>
<evidence type="ECO:0000313" key="3">
    <source>
        <dbReference type="EMBL" id="QNO55919.1"/>
    </source>
</evidence>
<dbReference type="SUPFAM" id="SSF51695">
    <property type="entry name" value="PLC-like phosphodiesterases"/>
    <property type="match status" value="1"/>
</dbReference>
<feature type="transmembrane region" description="Helical" evidence="1">
    <location>
        <begin position="258"/>
        <end position="281"/>
    </location>
</feature>
<organism evidence="3">
    <name type="scientific">Candidatus Methanophaga sp. ANME-1 ERB7</name>
    <dbReference type="NCBI Taxonomy" id="2759913"/>
    <lineage>
        <taxon>Archaea</taxon>
        <taxon>Methanobacteriati</taxon>
        <taxon>Methanobacteriota</taxon>
        <taxon>Stenosarchaea group</taxon>
        <taxon>Methanomicrobia</taxon>
        <taxon>Candidatus Methanophagales</taxon>
        <taxon>Candidatus Methanophagaceae</taxon>
        <taxon>Candidatus Methanophaga</taxon>
    </lineage>
</organism>
<keyword evidence="1" id="KW-1133">Transmembrane helix</keyword>
<feature type="transmembrane region" description="Helical" evidence="1">
    <location>
        <begin position="327"/>
        <end position="349"/>
    </location>
</feature>
<feature type="transmembrane region" description="Helical" evidence="1">
    <location>
        <begin position="33"/>
        <end position="55"/>
    </location>
</feature>
<dbReference type="PANTHER" id="PTHR46211:SF8">
    <property type="entry name" value="PHOSPHODIESTERASE"/>
    <property type="match status" value="1"/>
</dbReference>
<dbReference type="Gene3D" id="3.20.20.190">
    <property type="entry name" value="Phosphatidylinositol (PI) phosphodiesterase"/>
    <property type="match status" value="1"/>
</dbReference>
<keyword evidence="1" id="KW-0812">Transmembrane</keyword>
<dbReference type="PANTHER" id="PTHR46211">
    <property type="entry name" value="GLYCEROPHOSPHORYL DIESTER PHOSPHODIESTERASE"/>
    <property type="match status" value="1"/>
</dbReference>
<dbReference type="Pfam" id="PF03009">
    <property type="entry name" value="GDPD"/>
    <property type="match status" value="1"/>
</dbReference>
<reference evidence="3" key="1">
    <citation type="submission" date="2020-06" db="EMBL/GenBank/DDBJ databases">
        <title>Unique genomic features of the anaerobic methanotrophic archaea.</title>
        <authorList>
            <person name="Chadwick G.L."/>
            <person name="Skennerton C.T."/>
            <person name="Laso-Perez R."/>
            <person name="Leu A.O."/>
            <person name="Speth D.R."/>
            <person name="Yu H."/>
            <person name="Morgan-Lang C."/>
            <person name="Hatzenpichler R."/>
            <person name="Goudeau D."/>
            <person name="Malmstrom R."/>
            <person name="Brazelton W.J."/>
            <person name="Woyke T."/>
            <person name="Hallam S.J."/>
            <person name="Tyson G.W."/>
            <person name="Wegener G."/>
            <person name="Boetius A."/>
            <person name="Orphan V."/>
        </authorList>
    </citation>
    <scope>NUCLEOTIDE SEQUENCE</scope>
</reference>
<evidence type="ECO:0000259" key="2">
    <source>
        <dbReference type="PROSITE" id="PS51704"/>
    </source>
</evidence>
<dbReference type="PROSITE" id="PS51704">
    <property type="entry name" value="GP_PDE"/>
    <property type="match status" value="1"/>
</dbReference>
<dbReference type="CDD" id="cd08579">
    <property type="entry name" value="GDPD_memb_like"/>
    <property type="match status" value="1"/>
</dbReference>
<dbReference type="InterPro" id="IPR017946">
    <property type="entry name" value="PLC-like_Pdiesterase_TIM-brl"/>
</dbReference>